<keyword evidence="2" id="KW-1185">Reference proteome</keyword>
<evidence type="ECO:0008006" key="3">
    <source>
        <dbReference type="Google" id="ProtNLM"/>
    </source>
</evidence>
<gene>
    <name evidence="1" type="ORF">EEDITHA_LOCUS21742</name>
</gene>
<sequence>MEYMEPRVLAALTNCLVQGQVPRRWKTGKLLLLWKKGRPEDQPSAYHPIVLLDEVCKILERIIVARLAQHLEHVGPNLTN</sequence>
<name>A0AAU9V6X4_EUPED</name>
<accession>A0AAU9V6X4</accession>
<dbReference type="AlphaFoldDB" id="A0AAU9V6X4"/>
<proteinExistence type="predicted"/>
<dbReference type="EMBL" id="CAKOGL010000030">
    <property type="protein sequence ID" value="CAH2107741.1"/>
    <property type="molecule type" value="Genomic_DNA"/>
</dbReference>
<dbReference type="PANTHER" id="PTHR19446">
    <property type="entry name" value="REVERSE TRANSCRIPTASES"/>
    <property type="match status" value="1"/>
</dbReference>
<reference evidence="1" key="1">
    <citation type="submission" date="2022-03" db="EMBL/GenBank/DDBJ databases">
        <authorList>
            <person name="Tunstrom K."/>
        </authorList>
    </citation>
    <scope>NUCLEOTIDE SEQUENCE</scope>
</reference>
<organism evidence="1 2">
    <name type="scientific">Euphydryas editha</name>
    <name type="common">Edith's checkerspot</name>
    <dbReference type="NCBI Taxonomy" id="104508"/>
    <lineage>
        <taxon>Eukaryota</taxon>
        <taxon>Metazoa</taxon>
        <taxon>Ecdysozoa</taxon>
        <taxon>Arthropoda</taxon>
        <taxon>Hexapoda</taxon>
        <taxon>Insecta</taxon>
        <taxon>Pterygota</taxon>
        <taxon>Neoptera</taxon>
        <taxon>Endopterygota</taxon>
        <taxon>Lepidoptera</taxon>
        <taxon>Glossata</taxon>
        <taxon>Ditrysia</taxon>
        <taxon>Papilionoidea</taxon>
        <taxon>Nymphalidae</taxon>
        <taxon>Nymphalinae</taxon>
        <taxon>Euphydryas</taxon>
    </lineage>
</organism>
<evidence type="ECO:0000313" key="1">
    <source>
        <dbReference type="EMBL" id="CAH2107741.1"/>
    </source>
</evidence>
<comment type="caution">
    <text evidence="1">The sequence shown here is derived from an EMBL/GenBank/DDBJ whole genome shotgun (WGS) entry which is preliminary data.</text>
</comment>
<dbReference type="Proteomes" id="UP001153954">
    <property type="component" value="Unassembled WGS sequence"/>
</dbReference>
<evidence type="ECO:0000313" key="2">
    <source>
        <dbReference type="Proteomes" id="UP001153954"/>
    </source>
</evidence>
<protein>
    <recommendedName>
        <fullName evidence="3">Reverse transcriptase</fullName>
    </recommendedName>
</protein>